<evidence type="ECO:0000256" key="1">
    <source>
        <dbReference type="SAM" id="Phobius"/>
    </source>
</evidence>
<gene>
    <name evidence="2" type="ORF">KIV10_03215</name>
</gene>
<keyword evidence="1" id="KW-0812">Transmembrane</keyword>
<proteinExistence type="predicted"/>
<dbReference type="RefSeq" id="WP_214112042.1">
    <property type="nucleotide sequence ID" value="NZ_JAHCTB010000001.1"/>
</dbReference>
<dbReference type="Pfam" id="PF19665">
    <property type="entry name" value="DUF6168"/>
    <property type="match status" value="1"/>
</dbReference>
<keyword evidence="3" id="KW-1185">Reference proteome</keyword>
<protein>
    <recommendedName>
        <fullName evidence="4">ATP synthase protein I</fullName>
    </recommendedName>
</protein>
<evidence type="ECO:0000313" key="3">
    <source>
        <dbReference type="Proteomes" id="UP001297092"/>
    </source>
</evidence>
<feature type="transmembrane region" description="Helical" evidence="1">
    <location>
        <begin position="105"/>
        <end position="126"/>
    </location>
</feature>
<sequence length="131" mass="15434">MKIEKPFFGPVLLIFVTAVLFFVHRQIVLGISEEYTFFYDVWKIYLFHFIVTSLILLVLYFVGKKVPDYVGFTFLGFILLKMVAAIAFLIPLIKMENVSKIPDFISFFAPYFIYLFIEIILTLRLLRQSLK</sequence>
<evidence type="ECO:0000313" key="2">
    <source>
        <dbReference type="EMBL" id="MBT0607184.1"/>
    </source>
</evidence>
<keyword evidence="1" id="KW-1133">Transmembrane helix</keyword>
<dbReference type="EMBL" id="JAHCTB010000001">
    <property type="protein sequence ID" value="MBT0607184.1"/>
    <property type="molecule type" value="Genomic_DNA"/>
</dbReference>
<organism evidence="2 3">
    <name type="scientific">Aequorivita echinoideorum</name>
    <dbReference type="NCBI Taxonomy" id="1549647"/>
    <lineage>
        <taxon>Bacteria</taxon>
        <taxon>Pseudomonadati</taxon>
        <taxon>Bacteroidota</taxon>
        <taxon>Flavobacteriia</taxon>
        <taxon>Flavobacteriales</taxon>
        <taxon>Flavobacteriaceae</taxon>
        <taxon>Aequorivita</taxon>
    </lineage>
</organism>
<comment type="caution">
    <text evidence="2">The sequence shown here is derived from an EMBL/GenBank/DDBJ whole genome shotgun (WGS) entry which is preliminary data.</text>
</comment>
<feature type="transmembrane region" description="Helical" evidence="1">
    <location>
        <begin position="69"/>
        <end position="93"/>
    </location>
</feature>
<keyword evidence="1" id="KW-0472">Membrane</keyword>
<dbReference type="Proteomes" id="UP001297092">
    <property type="component" value="Unassembled WGS sequence"/>
</dbReference>
<feature type="transmembrane region" description="Helical" evidence="1">
    <location>
        <begin position="44"/>
        <end position="62"/>
    </location>
</feature>
<reference evidence="2 3" key="1">
    <citation type="submission" date="2021-05" db="EMBL/GenBank/DDBJ databases">
        <title>Aequorivita echinoideorum JCM 30378 genome.</title>
        <authorList>
            <person name="Zhang H."/>
            <person name="Li C."/>
        </authorList>
    </citation>
    <scope>NUCLEOTIDE SEQUENCE [LARGE SCALE GENOMIC DNA]</scope>
    <source>
        <strain evidence="2 3">JCM30378</strain>
    </source>
</reference>
<dbReference type="InterPro" id="IPR046166">
    <property type="entry name" value="DUF6168"/>
</dbReference>
<name>A0ABS5S437_9FLAO</name>
<feature type="transmembrane region" description="Helical" evidence="1">
    <location>
        <begin position="7"/>
        <end position="24"/>
    </location>
</feature>
<evidence type="ECO:0008006" key="4">
    <source>
        <dbReference type="Google" id="ProtNLM"/>
    </source>
</evidence>
<accession>A0ABS5S437</accession>